<evidence type="ECO:0000313" key="2">
    <source>
        <dbReference type="EMBL" id="MCT7399677.1"/>
    </source>
</evidence>
<dbReference type="EMBL" id="JAODBU010000012">
    <property type="protein sequence ID" value="MCT7399677.1"/>
    <property type="molecule type" value="Genomic_DNA"/>
</dbReference>
<organism evidence="2 3">
    <name type="scientific">Eubacterium album</name>
    <dbReference type="NCBI Taxonomy" id="2978477"/>
    <lineage>
        <taxon>Bacteria</taxon>
        <taxon>Bacillati</taxon>
        <taxon>Bacillota</taxon>
        <taxon>Clostridia</taxon>
        <taxon>Eubacteriales</taxon>
        <taxon>Eubacteriaceae</taxon>
        <taxon>Eubacterium</taxon>
    </lineage>
</organism>
<feature type="region of interest" description="Disordered" evidence="1">
    <location>
        <begin position="129"/>
        <end position="199"/>
    </location>
</feature>
<proteinExistence type="predicted"/>
<name>A0ABT2M4U3_9FIRM</name>
<comment type="caution">
    <text evidence="2">The sequence shown here is derived from an EMBL/GenBank/DDBJ whole genome shotgun (WGS) entry which is preliminary data.</text>
</comment>
<feature type="compositionally biased region" description="Polar residues" evidence="1">
    <location>
        <begin position="169"/>
        <end position="199"/>
    </location>
</feature>
<gene>
    <name evidence="2" type="ORF">N5B56_11395</name>
</gene>
<dbReference type="Pfam" id="PF18937">
    <property type="entry name" value="DUF5685"/>
    <property type="match status" value="2"/>
</dbReference>
<dbReference type="RefSeq" id="WP_260978993.1">
    <property type="nucleotide sequence ID" value="NZ_JAODBU010000012.1"/>
</dbReference>
<evidence type="ECO:0000313" key="3">
    <source>
        <dbReference type="Proteomes" id="UP001431199"/>
    </source>
</evidence>
<accession>A0ABT2M4U3</accession>
<evidence type="ECO:0000256" key="1">
    <source>
        <dbReference type="SAM" id="MobiDB-lite"/>
    </source>
</evidence>
<dbReference type="Proteomes" id="UP001431199">
    <property type="component" value="Unassembled WGS sequence"/>
</dbReference>
<reference evidence="2" key="1">
    <citation type="submission" date="2022-09" db="EMBL/GenBank/DDBJ databases">
        <title>Eubacterium sp. LFL-14 isolated from human feces.</title>
        <authorList>
            <person name="Liu F."/>
        </authorList>
    </citation>
    <scope>NUCLEOTIDE SEQUENCE</scope>
    <source>
        <strain evidence="2">LFL-14</strain>
    </source>
</reference>
<protein>
    <submittedName>
        <fullName evidence="2">DUF5685 family protein</fullName>
    </submittedName>
</protein>
<dbReference type="InterPro" id="IPR043740">
    <property type="entry name" value="DUF5685"/>
</dbReference>
<sequence>MFGYVVVNKPELKFREFDVYRAYYCGLCHSLSKRHGLSGQLTLSYDMTFLVILLSSLYEPEHSVTSKRCIVHPLKRQNIISSEFTDYVADMNVILSYFKCLDDWHDDRSVLKLAYSKLLKKGSIGKNLNNVHATSDSTDDGSVAATQPSAVDDGSVAATQPSAVDDGSVTATQSSAVNDGSVTATQPNSDSNNQNSYFTDDSGHLHISPDYSYKNKIEAISSLLDELGTREKMNETNVDVVAGLFGRIMQILFVPFDDIYAKGLGRMGFYLGKFIYIMDAFDDVEDDVKKGHYNVFSNCYTDPDFETHVKDMLTMMMAECSDAFEMLPAVDNADILRNILYSGVWNSYERRVSKNLQNK</sequence>
<keyword evidence="3" id="KW-1185">Reference proteome</keyword>